<keyword evidence="2" id="KW-1185">Reference proteome</keyword>
<dbReference type="RefSeq" id="WP_377339958.1">
    <property type="nucleotide sequence ID" value="NZ_JALBWS010000012.1"/>
</dbReference>
<dbReference type="PIRSF" id="PIRSF028744">
    <property type="entry name" value="Addict_mod_HI1419"/>
    <property type="match status" value="1"/>
</dbReference>
<protein>
    <submittedName>
        <fullName evidence="1">Type II toxin-antitoxin system RelE/ParE family toxin</fullName>
    </submittedName>
</protein>
<gene>
    <name evidence="1" type="ORF">ACFPK0_09030</name>
</gene>
<dbReference type="Pfam" id="PF05973">
    <property type="entry name" value="Gp49"/>
    <property type="match status" value="1"/>
</dbReference>
<dbReference type="Proteomes" id="UP001596018">
    <property type="component" value="Unassembled WGS sequence"/>
</dbReference>
<evidence type="ECO:0000313" key="2">
    <source>
        <dbReference type="Proteomes" id="UP001596018"/>
    </source>
</evidence>
<name>A0ABW0JVN5_9GAMM</name>
<dbReference type="PANTHER" id="PTHR41791">
    <property type="entry name" value="SSL7039 PROTEIN"/>
    <property type="match status" value="1"/>
</dbReference>
<accession>A0ABW0JVN5</accession>
<dbReference type="EMBL" id="JBHSMM010000001">
    <property type="protein sequence ID" value="MFC5440152.1"/>
    <property type="molecule type" value="Genomic_DNA"/>
</dbReference>
<evidence type="ECO:0000313" key="1">
    <source>
        <dbReference type="EMBL" id="MFC5440152.1"/>
    </source>
</evidence>
<comment type="caution">
    <text evidence="1">The sequence shown here is derived from an EMBL/GenBank/DDBJ whole genome shotgun (WGS) entry which is preliminary data.</text>
</comment>
<sequence length="97" mass="10758">MATIRTTSVFDSWYSKLRDRQAKARIAVRIDRLANGNPGQCRALAGDVNEMKVDVGPGYRVYYTERSGEVIVLLVGGDKSRQSADIAKAKEIARNLE</sequence>
<reference evidence="2" key="1">
    <citation type="journal article" date="2019" name="Int. J. Syst. Evol. Microbiol.">
        <title>The Global Catalogue of Microorganisms (GCM) 10K type strain sequencing project: providing services to taxonomists for standard genome sequencing and annotation.</title>
        <authorList>
            <consortium name="The Broad Institute Genomics Platform"/>
            <consortium name="The Broad Institute Genome Sequencing Center for Infectious Disease"/>
            <person name="Wu L."/>
            <person name="Ma J."/>
        </authorList>
    </citation>
    <scope>NUCLEOTIDE SEQUENCE [LARGE SCALE GENOMIC DNA]</scope>
    <source>
        <strain evidence="2">KACC 12822</strain>
    </source>
</reference>
<dbReference type="InterPro" id="IPR009241">
    <property type="entry name" value="HigB-like"/>
</dbReference>
<dbReference type="PANTHER" id="PTHR41791:SF1">
    <property type="entry name" value="SSL7039 PROTEIN"/>
    <property type="match status" value="1"/>
</dbReference>
<dbReference type="InterPro" id="IPR014056">
    <property type="entry name" value="TypeIITA-like_toxin_pred"/>
</dbReference>
<dbReference type="NCBIfam" id="TIGR02683">
    <property type="entry name" value="upstrm_HI1419"/>
    <property type="match status" value="1"/>
</dbReference>
<proteinExistence type="predicted"/>
<organism evidence="1 2">
    <name type="scientific">Rhodanobacter ginsenosidimutans</name>
    <dbReference type="NCBI Taxonomy" id="490571"/>
    <lineage>
        <taxon>Bacteria</taxon>
        <taxon>Pseudomonadati</taxon>
        <taxon>Pseudomonadota</taxon>
        <taxon>Gammaproteobacteria</taxon>
        <taxon>Lysobacterales</taxon>
        <taxon>Rhodanobacteraceae</taxon>
        <taxon>Rhodanobacter</taxon>
    </lineage>
</organism>